<accession>A0A8J7S3Q6</accession>
<dbReference type="PANTHER" id="PTHR34388">
    <property type="entry name" value="DNA POLYMERASE III SUBUNIT DELTA"/>
    <property type="match status" value="1"/>
</dbReference>
<evidence type="ECO:0000313" key="9">
    <source>
        <dbReference type="Proteomes" id="UP000672602"/>
    </source>
</evidence>
<name>A0A8J7S3Q6_9PROT</name>
<dbReference type="GO" id="GO:0003887">
    <property type="term" value="F:DNA-directed DNA polymerase activity"/>
    <property type="evidence" value="ECO:0007669"/>
    <property type="project" value="UniProtKB-KW"/>
</dbReference>
<dbReference type="EMBL" id="JAGMWN010000006">
    <property type="protein sequence ID" value="MBP5858149.1"/>
    <property type="molecule type" value="Genomic_DNA"/>
</dbReference>
<sequence length="346" mass="37015">MKPRAGALDSLVKAPPEALRAALIFGQDAGLVRERVDQLARSVVPSLDDPFLVTELSAEQLADDPARLNEEAAAIAMTGGRRVVLVRDAADRSIGAFDSFLSDLPGDALVIAWGGELPTRSKLRKLFEDADERAAAIPCYLDDAATINRVIDERMRVDDITLESDARRYLVDHLGSDRALSRSEIDKLALYAGPGGRLSIEDVSAAIGDSAATALDDVIHAATDGNGPALDRAIEQGLALGLSPIPMLRQTAAHVLRLRQLMAEVEAGRDALAAVKAVRPPIFFKLQDRIAQQVRGFDAIRLAEALGILLEAEAACKRTGAPDHLVASRALHQVAALARRGARRGR</sequence>
<evidence type="ECO:0000256" key="7">
    <source>
        <dbReference type="ARBA" id="ARBA00049244"/>
    </source>
</evidence>
<evidence type="ECO:0000256" key="3">
    <source>
        <dbReference type="ARBA" id="ARBA00022695"/>
    </source>
</evidence>
<dbReference type="InterPro" id="IPR027417">
    <property type="entry name" value="P-loop_NTPase"/>
</dbReference>
<keyword evidence="5" id="KW-0239">DNA-directed DNA polymerase</keyword>
<keyword evidence="2 8" id="KW-0808">Transferase</keyword>
<evidence type="ECO:0000256" key="6">
    <source>
        <dbReference type="ARBA" id="ARBA00034754"/>
    </source>
</evidence>
<dbReference type="InterPro" id="IPR005790">
    <property type="entry name" value="DNA_polIII_delta"/>
</dbReference>
<proteinExistence type="inferred from homology"/>
<evidence type="ECO:0000256" key="1">
    <source>
        <dbReference type="ARBA" id="ARBA00012417"/>
    </source>
</evidence>
<dbReference type="GO" id="GO:0003677">
    <property type="term" value="F:DNA binding"/>
    <property type="evidence" value="ECO:0007669"/>
    <property type="project" value="InterPro"/>
</dbReference>
<dbReference type="Gene3D" id="1.10.8.60">
    <property type="match status" value="1"/>
</dbReference>
<comment type="catalytic activity">
    <reaction evidence="7">
        <text>DNA(n) + a 2'-deoxyribonucleoside 5'-triphosphate = DNA(n+1) + diphosphate</text>
        <dbReference type="Rhea" id="RHEA:22508"/>
        <dbReference type="Rhea" id="RHEA-COMP:17339"/>
        <dbReference type="Rhea" id="RHEA-COMP:17340"/>
        <dbReference type="ChEBI" id="CHEBI:33019"/>
        <dbReference type="ChEBI" id="CHEBI:61560"/>
        <dbReference type="ChEBI" id="CHEBI:173112"/>
        <dbReference type="EC" id="2.7.7.7"/>
    </reaction>
</comment>
<keyword evidence="9" id="KW-1185">Reference proteome</keyword>
<organism evidence="8 9">
    <name type="scientific">Marivibrio halodurans</name>
    <dbReference type="NCBI Taxonomy" id="2039722"/>
    <lineage>
        <taxon>Bacteria</taxon>
        <taxon>Pseudomonadati</taxon>
        <taxon>Pseudomonadota</taxon>
        <taxon>Alphaproteobacteria</taxon>
        <taxon>Rhodospirillales</taxon>
        <taxon>Rhodospirillaceae</taxon>
        <taxon>Marivibrio</taxon>
    </lineage>
</organism>
<dbReference type="PANTHER" id="PTHR34388:SF1">
    <property type="entry name" value="DNA POLYMERASE III SUBUNIT DELTA"/>
    <property type="match status" value="1"/>
</dbReference>
<dbReference type="SUPFAM" id="SSF48019">
    <property type="entry name" value="post-AAA+ oligomerization domain-like"/>
    <property type="match status" value="1"/>
</dbReference>
<dbReference type="Gene3D" id="1.20.272.10">
    <property type="match status" value="1"/>
</dbReference>
<evidence type="ECO:0000313" key="8">
    <source>
        <dbReference type="EMBL" id="MBP5858149.1"/>
    </source>
</evidence>
<protein>
    <recommendedName>
        <fullName evidence="1">DNA-directed DNA polymerase</fullName>
        <ecNumber evidence="1">2.7.7.7</ecNumber>
    </recommendedName>
</protein>
<dbReference type="EC" id="2.7.7.7" evidence="1"/>
<dbReference type="Proteomes" id="UP000672602">
    <property type="component" value="Unassembled WGS sequence"/>
</dbReference>
<dbReference type="GO" id="GO:0006261">
    <property type="term" value="P:DNA-templated DNA replication"/>
    <property type="evidence" value="ECO:0007669"/>
    <property type="project" value="TreeGrafter"/>
</dbReference>
<dbReference type="GO" id="GO:0009360">
    <property type="term" value="C:DNA polymerase III complex"/>
    <property type="evidence" value="ECO:0007669"/>
    <property type="project" value="TreeGrafter"/>
</dbReference>
<comment type="similarity">
    <text evidence="6">Belongs to the DNA polymerase HolA subunit family.</text>
</comment>
<comment type="caution">
    <text evidence="8">The sequence shown here is derived from an EMBL/GenBank/DDBJ whole genome shotgun (WGS) entry which is preliminary data.</text>
</comment>
<gene>
    <name evidence="8" type="ORF">KAJ83_14105</name>
</gene>
<dbReference type="SUPFAM" id="SSF52540">
    <property type="entry name" value="P-loop containing nucleoside triphosphate hydrolases"/>
    <property type="match status" value="1"/>
</dbReference>
<dbReference type="NCBIfam" id="TIGR01128">
    <property type="entry name" value="holA"/>
    <property type="match status" value="1"/>
</dbReference>
<evidence type="ECO:0000256" key="5">
    <source>
        <dbReference type="ARBA" id="ARBA00022932"/>
    </source>
</evidence>
<evidence type="ECO:0000256" key="2">
    <source>
        <dbReference type="ARBA" id="ARBA00022679"/>
    </source>
</evidence>
<dbReference type="AlphaFoldDB" id="A0A8J7S3Q6"/>
<reference evidence="8" key="1">
    <citation type="submission" date="2021-04" db="EMBL/GenBank/DDBJ databases">
        <authorList>
            <person name="Zhang D.-C."/>
        </authorList>
    </citation>
    <scope>NUCLEOTIDE SEQUENCE</scope>
    <source>
        <strain evidence="8">CGMCC 1.15697</strain>
    </source>
</reference>
<keyword evidence="4" id="KW-0235">DNA replication</keyword>
<evidence type="ECO:0000256" key="4">
    <source>
        <dbReference type="ARBA" id="ARBA00022705"/>
    </source>
</evidence>
<keyword evidence="3 8" id="KW-0548">Nucleotidyltransferase</keyword>
<dbReference type="Gene3D" id="3.40.50.300">
    <property type="entry name" value="P-loop containing nucleotide triphosphate hydrolases"/>
    <property type="match status" value="1"/>
</dbReference>
<dbReference type="InterPro" id="IPR008921">
    <property type="entry name" value="DNA_pol3_clamp-load_cplx_C"/>
</dbReference>
<dbReference type="RefSeq" id="WP_210682722.1">
    <property type="nucleotide sequence ID" value="NZ_JAGMWN010000006.1"/>
</dbReference>